<comment type="similarity">
    <text evidence="1 2">Belongs to the peptidase A24 family.</text>
</comment>
<evidence type="ECO:0000256" key="2">
    <source>
        <dbReference type="RuleBase" id="RU003793"/>
    </source>
</evidence>
<comment type="caution">
    <text evidence="5">The sequence shown here is derived from an EMBL/GenBank/DDBJ whole genome shotgun (WGS) entry which is preliminary data.</text>
</comment>
<proteinExistence type="inferred from homology"/>
<dbReference type="InterPro" id="IPR000045">
    <property type="entry name" value="Prepilin_IV_endopep_pep"/>
</dbReference>
<keyword evidence="3" id="KW-0472">Membrane</keyword>
<organism evidence="5 6">
    <name type="scientific">Castellaniella hirudinis</name>
    <dbReference type="NCBI Taxonomy" id="1144617"/>
    <lineage>
        <taxon>Bacteria</taxon>
        <taxon>Pseudomonadati</taxon>
        <taxon>Pseudomonadota</taxon>
        <taxon>Betaproteobacteria</taxon>
        <taxon>Burkholderiales</taxon>
        <taxon>Alcaligenaceae</taxon>
        <taxon>Castellaniella</taxon>
    </lineage>
</organism>
<evidence type="ECO:0000313" key="5">
    <source>
        <dbReference type="EMBL" id="MFC4299541.1"/>
    </source>
</evidence>
<feature type="transmembrane region" description="Helical" evidence="3">
    <location>
        <begin position="124"/>
        <end position="145"/>
    </location>
</feature>
<dbReference type="Proteomes" id="UP001595756">
    <property type="component" value="Unassembled WGS sequence"/>
</dbReference>
<sequence length="225" mass="23743">MSMLWITWNLAPAATGCAALVFALLLAVPLARAAWWLPRTLDDALPAEPMPAHWMGRRIFLSAAALLALACAWRFGPTGAALAAIVFVSVLLVLAWIDAETGFLPDRLTLPLLWLGLLVNMDETFAPLAYAVMGAAGGYLAFWCVNEVFRVMTGREALGRGDFKLLAALGAWLGWAALPRVVFAAAVLGLAVALVRRMVGRLAPGEAFGFGPFLAAAGIAALLGA</sequence>
<dbReference type="GO" id="GO:0016787">
    <property type="term" value="F:hydrolase activity"/>
    <property type="evidence" value="ECO:0007669"/>
    <property type="project" value="UniProtKB-KW"/>
</dbReference>
<dbReference type="Gene3D" id="1.20.120.1220">
    <property type="match status" value="1"/>
</dbReference>
<reference evidence="6" key="1">
    <citation type="journal article" date="2019" name="Int. J. Syst. Evol. Microbiol.">
        <title>The Global Catalogue of Microorganisms (GCM) 10K type strain sequencing project: providing services to taxonomists for standard genome sequencing and annotation.</title>
        <authorList>
            <consortium name="The Broad Institute Genomics Platform"/>
            <consortium name="The Broad Institute Genome Sequencing Center for Infectious Disease"/>
            <person name="Wu L."/>
            <person name="Ma J."/>
        </authorList>
    </citation>
    <scope>NUCLEOTIDE SEQUENCE [LARGE SCALE GENOMIC DNA]</scope>
    <source>
        <strain evidence="6">CGMCC 1.19029</strain>
    </source>
</reference>
<dbReference type="InterPro" id="IPR050882">
    <property type="entry name" value="Prepilin_peptidase/N-MTase"/>
</dbReference>
<keyword evidence="5" id="KW-0378">Hydrolase</keyword>
<feature type="transmembrane region" description="Helical" evidence="3">
    <location>
        <begin position="165"/>
        <end position="195"/>
    </location>
</feature>
<dbReference type="InterPro" id="IPR014032">
    <property type="entry name" value="Peptidase_A24A_bac"/>
</dbReference>
<evidence type="ECO:0000313" key="6">
    <source>
        <dbReference type="Proteomes" id="UP001595756"/>
    </source>
</evidence>
<dbReference type="PANTHER" id="PTHR30487:SF0">
    <property type="entry name" value="PREPILIN LEADER PEPTIDASE_N-METHYLTRANSFERASE-RELATED"/>
    <property type="match status" value="1"/>
</dbReference>
<feature type="domain" description="Prepilin type IV endopeptidase peptidase" evidence="4">
    <location>
        <begin position="85"/>
        <end position="194"/>
    </location>
</feature>
<dbReference type="EC" id="3.4.23.-" evidence="5"/>
<feature type="transmembrane region" description="Helical" evidence="3">
    <location>
        <begin position="207"/>
        <end position="224"/>
    </location>
</feature>
<name>A0ABV8S1M3_9BURK</name>
<dbReference type="PRINTS" id="PR00864">
    <property type="entry name" value="PREPILNPTASE"/>
</dbReference>
<keyword evidence="3" id="KW-1133">Transmembrane helix</keyword>
<accession>A0ABV8S1M3</accession>
<dbReference type="Pfam" id="PF01478">
    <property type="entry name" value="Peptidase_A24"/>
    <property type="match status" value="1"/>
</dbReference>
<keyword evidence="6" id="KW-1185">Reference proteome</keyword>
<evidence type="ECO:0000259" key="4">
    <source>
        <dbReference type="Pfam" id="PF01478"/>
    </source>
</evidence>
<dbReference type="PANTHER" id="PTHR30487">
    <property type="entry name" value="TYPE 4 PREPILIN-LIKE PROTEINS LEADER PEPTIDE-PROCESSING ENZYME"/>
    <property type="match status" value="1"/>
</dbReference>
<protein>
    <submittedName>
        <fullName evidence="5">Prepilin peptidase</fullName>
        <ecNumber evidence="5">3.4.23.-</ecNumber>
    </submittedName>
</protein>
<feature type="transmembrane region" description="Helical" evidence="3">
    <location>
        <begin position="82"/>
        <end position="104"/>
    </location>
</feature>
<evidence type="ECO:0000256" key="3">
    <source>
        <dbReference type="SAM" id="Phobius"/>
    </source>
</evidence>
<gene>
    <name evidence="5" type="ORF">ACFO0J_15975</name>
</gene>
<feature type="transmembrane region" description="Helical" evidence="3">
    <location>
        <begin position="57"/>
        <end position="75"/>
    </location>
</feature>
<keyword evidence="3" id="KW-0812">Transmembrane</keyword>
<evidence type="ECO:0000256" key="1">
    <source>
        <dbReference type="ARBA" id="ARBA00005801"/>
    </source>
</evidence>
<dbReference type="EMBL" id="JBHSDY010000010">
    <property type="protein sequence ID" value="MFC4299541.1"/>
    <property type="molecule type" value="Genomic_DNA"/>
</dbReference>